<evidence type="ECO:0000256" key="7">
    <source>
        <dbReference type="RuleBase" id="RU363032"/>
    </source>
</evidence>
<keyword evidence="4 7" id="KW-0812">Transmembrane</keyword>
<feature type="transmembrane region" description="Helical" evidence="7">
    <location>
        <begin position="275"/>
        <end position="295"/>
    </location>
</feature>
<comment type="similarity">
    <text evidence="7">Belongs to the binding-protein-dependent transport system permease family.</text>
</comment>
<evidence type="ECO:0000256" key="6">
    <source>
        <dbReference type="ARBA" id="ARBA00023136"/>
    </source>
</evidence>
<dbReference type="Proteomes" id="UP000093501">
    <property type="component" value="Unassembled WGS sequence"/>
</dbReference>
<feature type="transmembrane region" description="Helical" evidence="7">
    <location>
        <begin position="164"/>
        <end position="187"/>
    </location>
</feature>
<keyword evidence="2 7" id="KW-0813">Transport</keyword>
<dbReference type="PANTHER" id="PTHR30193">
    <property type="entry name" value="ABC TRANSPORTER PERMEASE PROTEIN"/>
    <property type="match status" value="1"/>
</dbReference>
<protein>
    <submittedName>
        <fullName evidence="8">ABC transporter permease</fullName>
    </submittedName>
</protein>
<keyword evidence="3" id="KW-1003">Cell membrane</keyword>
<evidence type="ECO:0000256" key="1">
    <source>
        <dbReference type="ARBA" id="ARBA00004651"/>
    </source>
</evidence>
<dbReference type="SUPFAM" id="SSF161098">
    <property type="entry name" value="MetI-like"/>
    <property type="match status" value="1"/>
</dbReference>
<evidence type="ECO:0000313" key="8">
    <source>
        <dbReference type="EMBL" id="OCL36428.1"/>
    </source>
</evidence>
<organism evidence="8 9">
    <name type="scientific">Tessaracoccus lapidicaptus</name>
    <dbReference type="NCBI Taxonomy" id="1427523"/>
    <lineage>
        <taxon>Bacteria</taxon>
        <taxon>Bacillati</taxon>
        <taxon>Actinomycetota</taxon>
        <taxon>Actinomycetes</taxon>
        <taxon>Propionibacteriales</taxon>
        <taxon>Propionibacteriaceae</taxon>
        <taxon>Tessaracoccus</taxon>
    </lineage>
</organism>
<reference evidence="9" key="1">
    <citation type="submission" date="2016-07" db="EMBL/GenBank/DDBJ databases">
        <authorList>
            <person name="Florea S."/>
            <person name="Webb J.S."/>
            <person name="Jaromczyk J."/>
            <person name="Schardl C.L."/>
        </authorList>
    </citation>
    <scope>NUCLEOTIDE SEQUENCE [LARGE SCALE GENOMIC DNA]</scope>
    <source>
        <strain evidence="9">IPBSL-7</strain>
    </source>
</reference>
<evidence type="ECO:0000256" key="4">
    <source>
        <dbReference type="ARBA" id="ARBA00022692"/>
    </source>
</evidence>
<evidence type="ECO:0000256" key="5">
    <source>
        <dbReference type="ARBA" id="ARBA00022989"/>
    </source>
</evidence>
<feature type="transmembrane region" description="Helical" evidence="7">
    <location>
        <begin position="87"/>
        <end position="108"/>
    </location>
</feature>
<keyword evidence="6 7" id="KW-0472">Membrane</keyword>
<dbReference type="Gene3D" id="1.10.3720.10">
    <property type="entry name" value="MetI-like"/>
    <property type="match status" value="1"/>
</dbReference>
<keyword evidence="5 7" id="KW-1133">Transmembrane helix</keyword>
<feature type="transmembrane region" description="Helical" evidence="7">
    <location>
        <begin position="21"/>
        <end position="44"/>
    </location>
</feature>
<dbReference type="InterPro" id="IPR000515">
    <property type="entry name" value="MetI-like"/>
</dbReference>
<evidence type="ECO:0000256" key="2">
    <source>
        <dbReference type="ARBA" id="ARBA00022448"/>
    </source>
</evidence>
<dbReference type="InterPro" id="IPR035906">
    <property type="entry name" value="MetI-like_sf"/>
</dbReference>
<dbReference type="GO" id="GO:0005886">
    <property type="term" value="C:plasma membrane"/>
    <property type="evidence" value="ECO:0007669"/>
    <property type="project" value="UniProtKB-SubCell"/>
</dbReference>
<dbReference type="AlphaFoldDB" id="A0A1C0APT1"/>
<dbReference type="InterPro" id="IPR051393">
    <property type="entry name" value="ABC_transporter_permease"/>
</dbReference>
<dbReference type="PROSITE" id="PS50928">
    <property type="entry name" value="ABC_TM1"/>
    <property type="match status" value="1"/>
</dbReference>
<gene>
    <name evidence="8" type="ORF">BCR15_00715</name>
</gene>
<feature type="transmembrane region" description="Helical" evidence="7">
    <location>
        <begin position="120"/>
        <end position="140"/>
    </location>
</feature>
<dbReference type="RefSeq" id="WP_068750666.1">
    <property type="nucleotide sequence ID" value="NZ_LR214441.1"/>
</dbReference>
<comment type="subcellular location">
    <subcellularLocation>
        <location evidence="1 7">Cell membrane</location>
        <topology evidence="1 7">Multi-pass membrane protein</topology>
    </subcellularLocation>
</comment>
<dbReference type="EMBL" id="MBQD01000011">
    <property type="protein sequence ID" value="OCL36428.1"/>
    <property type="molecule type" value="Genomic_DNA"/>
</dbReference>
<dbReference type="Pfam" id="PF00528">
    <property type="entry name" value="BPD_transp_1"/>
    <property type="match status" value="1"/>
</dbReference>
<proteinExistence type="inferred from homology"/>
<keyword evidence="9" id="KW-1185">Reference proteome</keyword>
<accession>A0A1C0APT1</accession>
<dbReference type="GO" id="GO:0055085">
    <property type="term" value="P:transmembrane transport"/>
    <property type="evidence" value="ECO:0007669"/>
    <property type="project" value="InterPro"/>
</dbReference>
<sequence>MMTSTTRRGRGSPGGSPLIAYLFLAPYLILFAMFVLLPALYGFWMSLHDWDFTFEGRPFVGLLNYTDLFDPASVQYQPFWRGMSNTAIFTVASVPFLVAVPLGLALLLNTVFPGRTFFRAVYFLPYVLGVAVIGVMWRYLLDGNFGLVNALFGLDIQWTTDQPWAWIALVGVTVWWTMGFNAIIYMVGLGDIPGYLYEAAALDGAGPWQRFIHVTLPGLRPVLIFILVTTILASANMFGQSYMITQGGPTESTMTAIMVITGVGFGQNRAGQAAAMSYMLALALAMVSVLNFWLMRDRDAAREARALKRQRRLAAKENAR</sequence>
<name>A0A1C0APT1_9ACTN</name>
<evidence type="ECO:0000313" key="9">
    <source>
        <dbReference type="Proteomes" id="UP000093501"/>
    </source>
</evidence>
<evidence type="ECO:0000256" key="3">
    <source>
        <dbReference type="ARBA" id="ARBA00022475"/>
    </source>
</evidence>
<feature type="transmembrane region" description="Helical" evidence="7">
    <location>
        <begin position="222"/>
        <end position="244"/>
    </location>
</feature>
<dbReference type="PANTHER" id="PTHR30193:SF41">
    <property type="entry name" value="DIACETYLCHITOBIOSE UPTAKE SYSTEM PERMEASE PROTEIN NGCF"/>
    <property type="match status" value="1"/>
</dbReference>
<comment type="caution">
    <text evidence="8">The sequence shown here is derived from an EMBL/GenBank/DDBJ whole genome shotgun (WGS) entry which is preliminary data.</text>
</comment>
<dbReference type="CDD" id="cd06261">
    <property type="entry name" value="TM_PBP2"/>
    <property type="match status" value="1"/>
</dbReference>